<dbReference type="InterPro" id="IPR005804">
    <property type="entry name" value="FA_desaturase_dom"/>
</dbReference>
<dbReference type="RefSeq" id="WP_092980284.1">
    <property type="nucleotide sequence ID" value="NZ_FOYQ01000001.1"/>
</dbReference>
<dbReference type="Pfam" id="PF00487">
    <property type="entry name" value="FA_desaturase"/>
    <property type="match status" value="1"/>
</dbReference>
<dbReference type="OrthoDB" id="104711at2"/>
<evidence type="ECO:0000313" key="3">
    <source>
        <dbReference type="EMBL" id="SFR32116.1"/>
    </source>
</evidence>
<proteinExistence type="predicted"/>
<feature type="transmembrane region" description="Helical" evidence="1">
    <location>
        <begin position="70"/>
        <end position="89"/>
    </location>
</feature>
<feature type="transmembrane region" description="Helical" evidence="1">
    <location>
        <begin position="235"/>
        <end position="260"/>
    </location>
</feature>
<dbReference type="CDD" id="cd03506">
    <property type="entry name" value="Delta6-FADS-like"/>
    <property type="match status" value="1"/>
</dbReference>
<dbReference type="STRING" id="400055.SAMN04490243_0428"/>
<dbReference type="Proteomes" id="UP000199534">
    <property type="component" value="Unassembled WGS sequence"/>
</dbReference>
<reference evidence="3 4" key="1">
    <citation type="submission" date="2016-10" db="EMBL/GenBank/DDBJ databases">
        <authorList>
            <person name="de Groot N.N."/>
        </authorList>
    </citation>
    <scope>NUCLEOTIDE SEQUENCE [LARGE SCALE GENOMIC DNA]</scope>
    <source>
        <strain evidence="3 4">DSM 21019</strain>
    </source>
</reference>
<keyword evidence="1" id="KW-1133">Transmembrane helix</keyword>
<dbReference type="InterPro" id="IPR012171">
    <property type="entry name" value="Fatty_acid_desaturase"/>
</dbReference>
<name>A0A1I6FQB5_9FLAO</name>
<keyword evidence="1" id="KW-0472">Membrane</keyword>
<gene>
    <name evidence="3" type="ORF">SAMN04490243_0428</name>
</gene>
<dbReference type="PANTHER" id="PTHR19353:SF19">
    <property type="entry name" value="DELTA(5) FATTY ACID DESATURASE C-RELATED"/>
    <property type="match status" value="1"/>
</dbReference>
<dbReference type="GO" id="GO:0016020">
    <property type="term" value="C:membrane"/>
    <property type="evidence" value="ECO:0007669"/>
    <property type="project" value="TreeGrafter"/>
</dbReference>
<keyword evidence="4" id="KW-1185">Reference proteome</keyword>
<dbReference type="EMBL" id="FOYQ01000001">
    <property type="protein sequence ID" value="SFR32116.1"/>
    <property type="molecule type" value="Genomic_DNA"/>
</dbReference>
<sequence>MEHSTIRFSRTESAQFFRTLNKRVNAYFKENGIKKTGNWKLYLKSAVMLSLFFAPYFLILTLGLPNWANLLLTILMGVGMAGVGMNVMHDGNHGTFSSKKWVNKLMGGSIYILAGNVYNWQVQHNVLHHTYTNIHEHDEDLEAGRIMRFSKHSKWRRFHRFQHYYSIFLYGLLTFNWAITTDFQQMYRYTKRKLSYGKFPNPIVNWSVLVITKIIYAFIWIIIPMLVLDIAWYKVLLGFFIMHYTAGVILSVVFQLAHVVDHADMPLPEKDGTMKNSWAIHQLKTTVNFGTKNRIVNWFTGGLNHQVEHHIFPNISHIHYTKIAKIVKQTAREFNLPYNEYKTTRKAILSHFRHLKELGQKPTLQMQ</sequence>
<dbReference type="GO" id="GO:0008610">
    <property type="term" value="P:lipid biosynthetic process"/>
    <property type="evidence" value="ECO:0007669"/>
    <property type="project" value="UniProtKB-ARBA"/>
</dbReference>
<keyword evidence="1" id="KW-0812">Transmembrane</keyword>
<evidence type="ECO:0000313" key="4">
    <source>
        <dbReference type="Proteomes" id="UP000199534"/>
    </source>
</evidence>
<evidence type="ECO:0000259" key="2">
    <source>
        <dbReference type="Pfam" id="PF00487"/>
    </source>
</evidence>
<evidence type="ECO:0000256" key="1">
    <source>
        <dbReference type="SAM" id="Phobius"/>
    </source>
</evidence>
<feature type="domain" description="Fatty acid desaturase" evidence="2">
    <location>
        <begin position="65"/>
        <end position="341"/>
    </location>
</feature>
<dbReference type="AlphaFoldDB" id="A0A1I6FQB5"/>
<dbReference type="PIRSF" id="PIRSF015921">
    <property type="entry name" value="FA_sphinglp_des"/>
    <property type="match status" value="1"/>
</dbReference>
<dbReference type="GO" id="GO:0016717">
    <property type="term" value="F:oxidoreductase activity, acting on paired donors, with oxidation of a pair of donors resulting in the reduction of molecular oxygen to two molecules of water"/>
    <property type="evidence" value="ECO:0007669"/>
    <property type="project" value="TreeGrafter"/>
</dbReference>
<protein>
    <submittedName>
        <fullName evidence="3">Linoleoyl-CoA desaturase</fullName>
    </submittedName>
</protein>
<feature type="transmembrane region" description="Helical" evidence="1">
    <location>
        <begin position="164"/>
        <end position="183"/>
    </location>
</feature>
<accession>A0A1I6FQB5</accession>
<feature type="transmembrane region" description="Helical" evidence="1">
    <location>
        <begin position="41"/>
        <end position="64"/>
    </location>
</feature>
<organism evidence="3 4">
    <name type="scientific">Robiginitalea myxolifaciens</name>
    <dbReference type="NCBI Taxonomy" id="400055"/>
    <lineage>
        <taxon>Bacteria</taxon>
        <taxon>Pseudomonadati</taxon>
        <taxon>Bacteroidota</taxon>
        <taxon>Flavobacteriia</taxon>
        <taxon>Flavobacteriales</taxon>
        <taxon>Flavobacteriaceae</taxon>
        <taxon>Robiginitalea</taxon>
    </lineage>
</organism>
<feature type="transmembrane region" description="Helical" evidence="1">
    <location>
        <begin position="203"/>
        <end position="223"/>
    </location>
</feature>
<dbReference type="PANTHER" id="PTHR19353">
    <property type="entry name" value="FATTY ACID DESATURASE 2"/>
    <property type="match status" value="1"/>
</dbReference>